<organism evidence="7 8">
    <name type="scientific">Actibacterium lipolyticum</name>
    <dbReference type="NCBI Taxonomy" id="1524263"/>
    <lineage>
        <taxon>Bacteria</taxon>
        <taxon>Pseudomonadati</taxon>
        <taxon>Pseudomonadota</taxon>
        <taxon>Alphaproteobacteria</taxon>
        <taxon>Rhodobacterales</taxon>
        <taxon>Roseobacteraceae</taxon>
        <taxon>Actibacterium</taxon>
    </lineage>
</organism>
<evidence type="ECO:0000256" key="5">
    <source>
        <dbReference type="SAM" id="Phobius"/>
    </source>
</evidence>
<dbReference type="GO" id="GO:0005886">
    <property type="term" value="C:plasma membrane"/>
    <property type="evidence" value="ECO:0007669"/>
    <property type="project" value="InterPro"/>
</dbReference>
<name>A0A238JLX2_9RHOB</name>
<accession>A0A238JLX2</accession>
<evidence type="ECO:0000256" key="4">
    <source>
        <dbReference type="ARBA" id="ARBA00023136"/>
    </source>
</evidence>
<proteinExistence type="predicted"/>
<gene>
    <name evidence="7" type="ORF">COL8621_00471</name>
</gene>
<feature type="transmembrane region" description="Helical" evidence="5">
    <location>
        <begin position="47"/>
        <end position="69"/>
    </location>
</feature>
<evidence type="ECO:0000256" key="3">
    <source>
        <dbReference type="ARBA" id="ARBA00022989"/>
    </source>
</evidence>
<evidence type="ECO:0000259" key="6">
    <source>
        <dbReference type="Pfam" id="PF06305"/>
    </source>
</evidence>
<keyword evidence="1" id="KW-1003">Cell membrane</keyword>
<dbReference type="EMBL" id="FXYE01000001">
    <property type="protein sequence ID" value="SMX31485.1"/>
    <property type="molecule type" value="Genomic_DNA"/>
</dbReference>
<keyword evidence="2 5" id="KW-0812">Transmembrane</keyword>
<dbReference type="Proteomes" id="UP000202922">
    <property type="component" value="Unassembled WGS sequence"/>
</dbReference>
<reference evidence="8" key="1">
    <citation type="submission" date="2017-05" db="EMBL/GenBank/DDBJ databases">
        <authorList>
            <person name="Rodrigo-Torres L."/>
            <person name="Arahal R. D."/>
            <person name="Lucena T."/>
        </authorList>
    </citation>
    <scope>NUCLEOTIDE SEQUENCE [LARGE SCALE GENOMIC DNA]</scope>
    <source>
        <strain evidence="8">CECT 8621</strain>
    </source>
</reference>
<keyword evidence="3 5" id="KW-1133">Transmembrane helix</keyword>
<dbReference type="Pfam" id="PF06305">
    <property type="entry name" value="LapA_dom"/>
    <property type="match status" value="1"/>
</dbReference>
<dbReference type="OrthoDB" id="7689797at2"/>
<protein>
    <recommendedName>
        <fullName evidence="6">Lipopolysaccharide assembly protein A domain-containing protein</fullName>
    </recommendedName>
</protein>
<evidence type="ECO:0000256" key="2">
    <source>
        <dbReference type="ARBA" id="ARBA00022692"/>
    </source>
</evidence>
<evidence type="ECO:0000313" key="8">
    <source>
        <dbReference type="Proteomes" id="UP000202922"/>
    </source>
</evidence>
<keyword evidence="4 5" id="KW-0472">Membrane</keyword>
<sequence length="120" mass="13331">MFRYLRYLFLVALGLCLIVVALANRDIVTLSLLPESMATFAGIDWKIRMPLFLVIFGAIVAGLLIGFVWEWLRESRQRAEAARAKREAASLGREVKRLKAKPAAEQDDVLALLEDGGKAG</sequence>
<evidence type="ECO:0000256" key="1">
    <source>
        <dbReference type="ARBA" id="ARBA00022475"/>
    </source>
</evidence>
<feature type="domain" description="Lipopolysaccharide assembly protein A" evidence="6">
    <location>
        <begin position="24"/>
        <end position="95"/>
    </location>
</feature>
<dbReference type="AlphaFoldDB" id="A0A238JLX2"/>
<keyword evidence="8" id="KW-1185">Reference proteome</keyword>
<evidence type="ECO:0000313" key="7">
    <source>
        <dbReference type="EMBL" id="SMX31485.1"/>
    </source>
</evidence>
<dbReference type="InterPro" id="IPR010445">
    <property type="entry name" value="LapA_dom"/>
</dbReference>
<dbReference type="RefSeq" id="WP_093965722.1">
    <property type="nucleotide sequence ID" value="NZ_FXYE01000001.1"/>
</dbReference>